<dbReference type="Proteomes" id="UP001642501">
    <property type="component" value="Unassembled WGS sequence"/>
</dbReference>
<keyword evidence="2" id="KW-1185">Reference proteome</keyword>
<gene>
    <name evidence="1" type="ORF">SEPCBS57363_003660</name>
</gene>
<evidence type="ECO:0000313" key="1">
    <source>
        <dbReference type="EMBL" id="CAK7269552.1"/>
    </source>
</evidence>
<dbReference type="SUPFAM" id="SSF50494">
    <property type="entry name" value="Trypsin-like serine proteases"/>
    <property type="match status" value="1"/>
</dbReference>
<name>A0ABP0DRD1_9PEZI</name>
<comment type="caution">
    <text evidence="1">The sequence shown here is derived from an EMBL/GenBank/DDBJ whole genome shotgun (WGS) entry which is preliminary data.</text>
</comment>
<organism evidence="1 2">
    <name type="scientific">Sporothrix epigloea</name>
    <dbReference type="NCBI Taxonomy" id="1892477"/>
    <lineage>
        <taxon>Eukaryota</taxon>
        <taxon>Fungi</taxon>
        <taxon>Dikarya</taxon>
        <taxon>Ascomycota</taxon>
        <taxon>Pezizomycotina</taxon>
        <taxon>Sordariomycetes</taxon>
        <taxon>Sordariomycetidae</taxon>
        <taxon>Ophiostomatales</taxon>
        <taxon>Ophiostomataceae</taxon>
        <taxon>Sporothrix</taxon>
    </lineage>
</organism>
<proteinExistence type="predicted"/>
<accession>A0ABP0DRD1</accession>
<sequence>MLLSAKHLNNNIFYVNKLISKEEKYLAEAEPLCSQTPDEFVAYEKRQQRLTSYRQLQSVLLSFLATDTARTLGHVHHSPPISIQNAGTEDAFIRDWALVTLDRQKFPDGYGFENVVDLQTGCSERVCQLLNKHIKRFTESPAPPYKLPTNGLLRLRGIVPVADLIGFPPSSKAAERNGQRQFVMKRALKSGLTAGIVLDIESVTRHYFGGVEEESYELAVVHLSNPHEFGHGLPYEFSRAGDSGAVVFDLQGRIVGMLTGGSGVESVIDCTYVTPLAKLQPDIEQTIGRRVRIP</sequence>
<dbReference type="InterPro" id="IPR009003">
    <property type="entry name" value="Peptidase_S1_PA"/>
</dbReference>
<protein>
    <submittedName>
        <fullName evidence="1">Uncharacterized protein</fullName>
    </submittedName>
</protein>
<dbReference type="EMBL" id="CAWUOM010000060">
    <property type="protein sequence ID" value="CAK7269552.1"/>
    <property type="molecule type" value="Genomic_DNA"/>
</dbReference>
<reference evidence="1 2" key="1">
    <citation type="submission" date="2024-01" db="EMBL/GenBank/DDBJ databases">
        <authorList>
            <person name="Allen C."/>
            <person name="Tagirdzhanova G."/>
        </authorList>
    </citation>
    <scope>NUCLEOTIDE SEQUENCE [LARGE SCALE GENOMIC DNA]</scope>
    <source>
        <strain evidence="1 2">CBS 573.63</strain>
    </source>
</reference>
<evidence type="ECO:0000313" key="2">
    <source>
        <dbReference type="Proteomes" id="UP001642501"/>
    </source>
</evidence>